<dbReference type="Pfam" id="PF24864">
    <property type="entry name" value="DUF7730"/>
    <property type="match status" value="1"/>
</dbReference>
<reference evidence="3" key="2">
    <citation type="submission" date="2023-05" db="EMBL/GenBank/DDBJ databases">
        <authorList>
            <consortium name="Lawrence Berkeley National Laboratory"/>
            <person name="Steindorff A."/>
            <person name="Hensen N."/>
            <person name="Bonometti L."/>
            <person name="Westerberg I."/>
            <person name="Brannstrom I.O."/>
            <person name="Guillou S."/>
            <person name="Cros-Aarteil S."/>
            <person name="Calhoun S."/>
            <person name="Haridas S."/>
            <person name="Kuo A."/>
            <person name="Mondo S."/>
            <person name="Pangilinan J."/>
            <person name="Riley R."/>
            <person name="Labutti K."/>
            <person name="Andreopoulos B."/>
            <person name="Lipzen A."/>
            <person name="Chen C."/>
            <person name="Yanf M."/>
            <person name="Daum C."/>
            <person name="Ng V."/>
            <person name="Clum A."/>
            <person name="Ohm R."/>
            <person name="Martin F."/>
            <person name="Silar P."/>
            <person name="Natvig D."/>
            <person name="Lalanne C."/>
            <person name="Gautier V."/>
            <person name="Ament-Velasquez S.L."/>
            <person name="Kruys A."/>
            <person name="Hutchinson M.I."/>
            <person name="Powell A.J."/>
            <person name="Barry K."/>
            <person name="Miller A.N."/>
            <person name="Grigoriev I.V."/>
            <person name="Debuchy R."/>
            <person name="Gladieux P."/>
            <person name="Thoren M.H."/>
            <person name="Johannesson H."/>
        </authorList>
    </citation>
    <scope>NUCLEOTIDE SEQUENCE</scope>
    <source>
        <strain evidence="3">PSN243</strain>
    </source>
</reference>
<dbReference type="PANTHER" id="PTHR38790">
    <property type="entry name" value="2EXR DOMAIN-CONTAINING PROTEIN-RELATED"/>
    <property type="match status" value="1"/>
</dbReference>
<reference evidence="3" key="1">
    <citation type="journal article" date="2023" name="Mol. Phylogenet. Evol.">
        <title>Genome-scale phylogeny and comparative genomics of the fungal order Sordariales.</title>
        <authorList>
            <person name="Hensen N."/>
            <person name="Bonometti L."/>
            <person name="Westerberg I."/>
            <person name="Brannstrom I.O."/>
            <person name="Guillou S."/>
            <person name="Cros-Aarteil S."/>
            <person name="Calhoun S."/>
            <person name="Haridas S."/>
            <person name="Kuo A."/>
            <person name="Mondo S."/>
            <person name="Pangilinan J."/>
            <person name="Riley R."/>
            <person name="LaButti K."/>
            <person name="Andreopoulos B."/>
            <person name="Lipzen A."/>
            <person name="Chen C."/>
            <person name="Yan M."/>
            <person name="Daum C."/>
            <person name="Ng V."/>
            <person name="Clum A."/>
            <person name="Steindorff A."/>
            <person name="Ohm R.A."/>
            <person name="Martin F."/>
            <person name="Silar P."/>
            <person name="Natvig D.O."/>
            <person name="Lalanne C."/>
            <person name="Gautier V."/>
            <person name="Ament-Velasquez S.L."/>
            <person name="Kruys A."/>
            <person name="Hutchinson M.I."/>
            <person name="Powell A.J."/>
            <person name="Barry K."/>
            <person name="Miller A.N."/>
            <person name="Grigoriev I.V."/>
            <person name="Debuchy R."/>
            <person name="Gladieux P."/>
            <person name="Hiltunen Thoren M."/>
            <person name="Johannesson H."/>
        </authorList>
    </citation>
    <scope>NUCLEOTIDE SEQUENCE</scope>
    <source>
        <strain evidence="3">PSN243</strain>
    </source>
</reference>
<protein>
    <recommendedName>
        <fullName evidence="2">DUF7730 domain-containing protein</fullName>
    </recommendedName>
</protein>
<feature type="region of interest" description="Disordered" evidence="1">
    <location>
        <begin position="101"/>
        <end position="137"/>
    </location>
</feature>
<name>A0AAV9G4E0_9PEZI</name>
<dbReference type="AlphaFoldDB" id="A0AAV9G4E0"/>
<accession>A0AAV9G4E0</accession>
<evidence type="ECO:0000259" key="2">
    <source>
        <dbReference type="Pfam" id="PF24864"/>
    </source>
</evidence>
<dbReference type="Proteomes" id="UP001321760">
    <property type="component" value="Unassembled WGS sequence"/>
</dbReference>
<feature type="compositionally biased region" description="Basic residues" evidence="1">
    <location>
        <begin position="115"/>
        <end position="131"/>
    </location>
</feature>
<proteinExistence type="predicted"/>
<feature type="compositionally biased region" description="Low complexity" evidence="1">
    <location>
        <begin position="105"/>
        <end position="114"/>
    </location>
</feature>
<comment type="caution">
    <text evidence="3">The sequence shown here is derived from an EMBL/GenBank/DDBJ whole genome shotgun (WGS) entry which is preliminary data.</text>
</comment>
<keyword evidence="4" id="KW-1185">Reference proteome</keyword>
<feature type="domain" description="DUF7730" evidence="2">
    <location>
        <begin position="37"/>
        <end position="192"/>
    </location>
</feature>
<evidence type="ECO:0000256" key="1">
    <source>
        <dbReference type="SAM" id="MobiDB-lite"/>
    </source>
</evidence>
<gene>
    <name evidence="3" type="ORF">QBC34DRAFT_200951</name>
</gene>
<dbReference type="InterPro" id="IPR056632">
    <property type="entry name" value="DUF7730"/>
</dbReference>
<organism evidence="3 4">
    <name type="scientific">Podospora aff. communis PSN243</name>
    <dbReference type="NCBI Taxonomy" id="3040156"/>
    <lineage>
        <taxon>Eukaryota</taxon>
        <taxon>Fungi</taxon>
        <taxon>Dikarya</taxon>
        <taxon>Ascomycota</taxon>
        <taxon>Pezizomycotina</taxon>
        <taxon>Sordariomycetes</taxon>
        <taxon>Sordariomycetidae</taxon>
        <taxon>Sordariales</taxon>
        <taxon>Podosporaceae</taxon>
        <taxon>Podospora</taxon>
    </lineage>
</organism>
<evidence type="ECO:0000313" key="4">
    <source>
        <dbReference type="Proteomes" id="UP001321760"/>
    </source>
</evidence>
<dbReference type="PANTHER" id="PTHR38790:SF4">
    <property type="entry name" value="2EXR DOMAIN-CONTAINING PROTEIN"/>
    <property type="match status" value="1"/>
</dbReference>
<sequence>MQLVNKERQRKIRHELLTEAPNEGTPEREIYELNRINSPLLRLPAELRNRIYDLVLRVGQINVCYKKWEHKSRATRSGQRSTETLVEGGFYCRILDKKQDPWKTSSSHSAPSSHHPNHPPSRNHNHNHNHNQPKYPQGMTLLSAVSRQLYNETVLLPYALNVWSFESNHVMERLLLKEKRLPRPHRRAITMLYTPSVLTVTVEKAFGNLEVLLLQGGVRMTRVEVVKGEGKAVLWEVQHRWWKEEGRK</sequence>
<evidence type="ECO:0000313" key="3">
    <source>
        <dbReference type="EMBL" id="KAK4443644.1"/>
    </source>
</evidence>
<dbReference type="EMBL" id="MU865989">
    <property type="protein sequence ID" value="KAK4443644.1"/>
    <property type="molecule type" value="Genomic_DNA"/>
</dbReference>